<evidence type="ECO:0000313" key="1">
    <source>
        <dbReference type="EMBL" id="MBI2052076.1"/>
    </source>
</evidence>
<sequence>MEFIESVSVVMGEEKPYVVFTAGLATLRQIAAGLRAGQGEIRTARPVFLPGGQSGAALIQKYIVLDTVKIEQLTMHGISELDAIFLPWDRFDPAASDAAVQQLDRKRELDSQTVEARAMTIHQCAVKICERCLVLFWSLSGRDISEISLIRRNADPKILRAVASLGEAMRELEPAVLQAVEDLLNGEGRVLAALEGIHPPNETEAKEALDLALACVHTAFWFKKITERDALVLGYEDLTPFSAADLEMFFLVGLLANSGAWAGQGQDKHELRSVQVIRLLREHGCSLPDGLEKLALCHSLVEWKGRYVYETELVLNIGLADSREGEVSTVSFLQRDRIDEEISIQKELEPFAGMMGRLAVLKDFPAANTQVFVRRLENKFVAETLILALTEKFMFAVGAGQAEAVALSDLVLGLTVSSDYNLVLHKKRNLPMMAYALAALANAFNILPVGALVEFKDEGVQRRSTKKVLQLDGGLAVVVSPKNTNDSDSPYLLLIASNLGEVWLRPKDRKLVPLGNQLHERIYRGERRLVVGIISRAVFSQFFSKITDDIPRCRNGKKASQ</sequence>
<name>A0A932DS62_9BACT</name>
<proteinExistence type="predicted"/>
<dbReference type="AlphaFoldDB" id="A0A932DS62"/>
<evidence type="ECO:0000313" key="2">
    <source>
        <dbReference type="EMBL" id="MBI2465722.1"/>
    </source>
</evidence>
<comment type="caution">
    <text evidence="2">The sequence shown here is derived from an EMBL/GenBank/DDBJ whole genome shotgun (WGS) entry which is preliminary data.</text>
</comment>
<organism evidence="2 3">
    <name type="scientific">Candidatus Sungiibacteriota bacterium</name>
    <dbReference type="NCBI Taxonomy" id="2750080"/>
    <lineage>
        <taxon>Bacteria</taxon>
        <taxon>Candidatus Sungiibacteriota</taxon>
    </lineage>
</organism>
<reference evidence="2" key="1">
    <citation type="submission" date="2020-07" db="EMBL/GenBank/DDBJ databases">
        <title>Huge and variable diversity of episymbiotic CPR bacteria and DPANN archaea in groundwater ecosystems.</title>
        <authorList>
            <person name="He C.Y."/>
            <person name="Keren R."/>
            <person name="Whittaker M."/>
            <person name="Farag I.F."/>
            <person name="Doudna J."/>
            <person name="Cate J.H.D."/>
            <person name="Banfield J.F."/>
        </authorList>
    </citation>
    <scope>NUCLEOTIDE SEQUENCE</scope>
    <source>
        <strain evidence="1">NC_groundwater_191_Ag_S-0.1um_45_8</strain>
        <strain evidence="2">NC_groundwater_418_Ag_B-0.1um_45_10</strain>
    </source>
</reference>
<evidence type="ECO:0000313" key="3">
    <source>
        <dbReference type="Proteomes" id="UP000709672"/>
    </source>
</evidence>
<dbReference type="EMBL" id="JACPHQ010000007">
    <property type="protein sequence ID" value="MBI2465722.1"/>
    <property type="molecule type" value="Genomic_DNA"/>
</dbReference>
<dbReference type="Proteomes" id="UP000709672">
    <property type="component" value="Unassembled WGS sequence"/>
</dbReference>
<gene>
    <name evidence="1" type="ORF">HYT38_00145</name>
    <name evidence="2" type="ORF">HYV66_00640</name>
</gene>
<dbReference type="EMBL" id="JACOYY010000005">
    <property type="protein sequence ID" value="MBI2052076.1"/>
    <property type="molecule type" value="Genomic_DNA"/>
</dbReference>
<accession>A0A932DS62</accession>
<protein>
    <submittedName>
        <fullName evidence="2">Uncharacterized protein</fullName>
    </submittedName>
</protein>
<dbReference type="Proteomes" id="UP000786662">
    <property type="component" value="Unassembled WGS sequence"/>
</dbReference>